<evidence type="ECO:0000256" key="1">
    <source>
        <dbReference type="SAM" id="Coils"/>
    </source>
</evidence>
<dbReference type="Proteomes" id="UP000641588">
    <property type="component" value="Unassembled WGS sequence"/>
</dbReference>
<proteinExistence type="predicted"/>
<feature type="domain" description="Integrase catalytic" evidence="2">
    <location>
        <begin position="133"/>
        <end position="361"/>
    </location>
</feature>
<sequence length="556" mass="64112">MKPQKNVRLYRRKQSEKGFQECKRTGEFELLLDRYPTIRDLIHDLYLKRRTRNPSEPVIKPVHLFSKFTEACRKEKIKLNEYPFNTENQGYRSLQRYLKKLELKHFGIAASRYGEDAYKKSNNTGIGAQNELNIVRPYQRVQFDAHRLDAVFSIKFTTVEGDEVQRVLERIWILSIIDVGTRAVLSHYISLNKEISAVDVMACVRKAIMPHSKIDLTIPGLKITEGGGYPSDVVNDCGWAVWEELSFDNGKANLANMVRERLKHLVGCSVNAGPVSLPMRRPYIERFFQTLEEYGFHRLPNTTGSNPKDPRRNNPEKQAIRFHVTLENLEELAEVLISNYNGTPHGGISHLTPLEAMEQRLGRGMLPTILDESKRSGVAFMQVEITREVKGNIKTGKRPHINYANEEYRNDYLANSAQLIGTKLRIQVNVDDIRYLRAFLPDGTELGTLVVVGKWSETPHSLKLRQQIHRLKEKKIIHYSKYDDPIAVYQIHMTNMALQNEKSSVNKLAQIRRLQQQRAEEEARNAATMDSEVLNPSLSMPKIDEDENEQHHIIIF</sequence>
<evidence type="ECO:0000313" key="3">
    <source>
        <dbReference type="EMBL" id="NOU96209.1"/>
    </source>
</evidence>
<evidence type="ECO:0000259" key="2">
    <source>
        <dbReference type="PROSITE" id="PS50994"/>
    </source>
</evidence>
<comment type="caution">
    <text evidence="3">The sequence shown here is derived from an EMBL/GenBank/DDBJ whole genome shotgun (WGS) entry which is preliminary data.</text>
</comment>
<feature type="coiled-coil region" evidence="1">
    <location>
        <begin position="504"/>
        <end position="531"/>
    </location>
</feature>
<dbReference type="InterPro" id="IPR036397">
    <property type="entry name" value="RNaseH_sf"/>
</dbReference>
<dbReference type="Gene3D" id="3.30.420.10">
    <property type="entry name" value="Ribonuclease H-like superfamily/Ribonuclease H"/>
    <property type="match status" value="1"/>
</dbReference>
<dbReference type="AlphaFoldDB" id="A0A972GX87"/>
<dbReference type="EMBL" id="WHOD01000089">
    <property type="protein sequence ID" value="NOU96209.1"/>
    <property type="molecule type" value="Genomic_DNA"/>
</dbReference>
<keyword evidence="4" id="KW-1185">Reference proteome</keyword>
<reference evidence="3" key="1">
    <citation type="submission" date="2019-10" db="EMBL/GenBank/DDBJ databases">
        <title>Description of Paenibacillus glebae sp. nov.</title>
        <authorList>
            <person name="Carlier A."/>
            <person name="Qi S."/>
        </authorList>
    </citation>
    <scope>NUCLEOTIDE SEQUENCE</scope>
    <source>
        <strain evidence="3">LMG 31456</strain>
    </source>
</reference>
<dbReference type="InterPro" id="IPR001584">
    <property type="entry name" value="Integrase_cat-core"/>
</dbReference>
<keyword evidence="1" id="KW-0175">Coiled coil</keyword>
<organism evidence="3 4">
    <name type="scientific">Paenibacillus foliorum</name>
    <dbReference type="NCBI Taxonomy" id="2654974"/>
    <lineage>
        <taxon>Bacteria</taxon>
        <taxon>Bacillati</taxon>
        <taxon>Bacillota</taxon>
        <taxon>Bacilli</taxon>
        <taxon>Bacillales</taxon>
        <taxon>Paenibacillaceae</taxon>
        <taxon>Paenibacillus</taxon>
    </lineage>
</organism>
<dbReference type="GO" id="GO:0003676">
    <property type="term" value="F:nucleic acid binding"/>
    <property type="evidence" value="ECO:0007669"/>
    <property type="project" value="InterPro"/>
</dbReference>
<dbReference type="PROSITE" id="PS50994">
    <property type="entry name" value="INTEGRASE"/>
    <property type="match status" value="1"/>
</dbReference>
<accession>A0A972GX87</accession>
<dbReference type="InterPro" id="IPR012337">
    <property type="entry name" value="RNaseH-like_sf"/>
</dbReference>
<evidence type="ECO:0000313" key="4">
    <source>
        <dbReference type="Proteomes" id="UP000641588"/>
    </source>
</evidence>
<name>A0A972GX87_9BACL</name>
<gene>
    <name evidence="3" type="ORF">GC093_23715</name>
</gene>
<protein>
    <recommendedName>
        <fullName evidence="2">Integrase catalytic domain-containing protein</fullName>
    </recommendedName>
</protein>
<dbReference type="SUPFAM" id="SSF53098">
    <property type="entry name" value="Ribonuclease H-like"/>
    <property type="match status" value="1"/>
</dbReference>
<dbReference type="GO" id="GO:0015074">
    <property type="term" value="P:DNA integration"/>
    <property type="evidence" value="ECO:0007669"/>
    <property type="project" value="InterPro"/>
</dbReference>